<dbReference type="RefSeq" id="WP_204248688.1">
    <property type="nucleotide sequence ID" value="NZ_CP021431.1"/>
</dbReference>
<dbReference type="EMBL" id="CP021431">
    <property type="protein sequence ID" value="ARU02533.1"/>
    <property type="molecule type" value="Genomic_DNA"/>
</dbReference>
<gene>
    <name evidence="1" type="ORF">LOKVESSMR4R_03252</name>
</gene>
<organism evidence="1 2">
    <name type="scientific">Yoonia vestfoldensis</name>
    <dbReference type="NCBI Taxonomy" id="245188"/>
    <lineage>
        <taxon>Bacteria</taxon>
        <taxon>Pseudomonadati</taxon>
        <taxon>Pseudomonadota</taxon>
        <taxon>Alphaproteobacteria</taxon>
        <taxon>Rhodobacterales</taxon>
        <taxon>Paracoccaceae</taxon>
        <taxon>Yoonia</taxon>
    </lineage>
</organism>
<dbReference type="Proteomes" id="UP000195273">
    <property type="component" value="Chromosome"/>
</dbReference>
<dbReference type="KEGG" id="lvs:LOKVESSMR4R_03252"/>
<evidence type="ECO:0000313" key="2">
    <source>
        <dbReference type="Proteomes" id="UP000195273"/>
    </source>
</evidence>
<accession>A0A1Y0EFY8</accession>
<keyword evidence="2" id="KW-1185">Reference proteome</keyword>
<evidence type="ECO:0000313" key="1">
    <source>
        <dbReference type="EMBL" id="ARU02533.1"/>
    </source>
</evidence>
<protein>
    <submittedName>
        <fullName evidence="1">Uncharacterized protein</fullName>
    </submittedName>
</protein>
<name>A0A1Y0EFY8_9RHOB</name>
<proteinExistence type="predicted"/>
<reference evidence="1 2" key="1">
    <citation type="submission" date="2017-05" db="EMBL/GenBank/DDBJ databases">
        <title>Genome Sequence of Loktanella vestfoldensis Strain SMR4r Isolated from a Culture of the Diatom Skeletonema marinoi.</title>
        <authorList>
            <person name="Topel M."/>
            <person name="Pinder M.I.M."/>
            <person name="Johansson O.N."/>
            <person name="Kourtchenko O."/>
            <person name="Godhe A."/>
            <person name="Clarke A.K."/>
        </authorList>
    </citation>
    <scope>NUCLEOTIDE SEQUENCE [LARGE SCALE GENOMIC DNA]</scope>
    <source>
        <strain evidence="1 2">SMR4r</strain>
    </source>
</reference>
<sequence length="55" mass="5412">MTRKLTLGLALLLLAGLALFDLATATLNPYAAPAAFALGSGQAATGAHCAAMPAQ</sequence>
<dbReference type="AlphaFoldDB" id="A0A1Y0EFY8"/>